<proteinExistence type="predicted"/>
<protein>
    <recommendedName>
        <fullName evidence="1">ATP phosphoribosyltransferase</fullName>
    </recommendedName>
</protein>
<dbReference type="SUPFAM" id="SSF102705">
    <property type="entry name" value="NIF3 (NGG1p interacting factor 3)-like"/>
    <property type="match status" value="1"/>
</dbReference>
<comment type="caution">
    <text evidence="2">The sequence shown here is derived from an EMBL/GenBank/DDBJ whole genome shotgun (WGS) entry which is preliminary data.</text>
</comment>
<organism evidence="2 3">
    <name type="scientific">Moniliophthora roreri</name>
    <name type="common">Frosty pod rot fungus</name>
    <name type="synonym">Monilia roreri</name>
    <dbReference type="NCBI Taxonomy" id="221103"/>
    <lineage>
        <taxon>Eukaryota</taxon>
        <taxon>Fungi</taxon>
        <taxon>Dikarya</taxon>
        <taxon>Basidiomycota</taxon>
        <taxon>Agaricomycotina</taxon>
        <taxon>Agaricomycetes</taxon>
        <taxon>Agaricomycetidae</taxon>
        <taxon>Agaricales</taxon>
        <taxon>Marasmiineae</taxon>
        <taxon>Marasmiaceae</taxon>
        <taxon>Moniliophthora</taxon>
    </lineage>
</organism>
<dbReference type="InterPro" id="IPR015867">
    <property type="entry name" value="N-reg_PII/ATP_PRibTrfase_C"/>
</dbReference>
<dbReference type="Proteomes" id="UP000054988">
    <property type="component" value="Unassembled WGS sequence"/>
</dbReference>
<reference evidence="2 3" key="1">
    <citation type="submission" date="2015-12" db="EMBL/GenBank/DDBJ databases">
        <title>Draft genome sequence of Moniliophthora roreri, the causal agent of frosty pod rot of cacao.</title>
        <authorList>
            <person name="Aime M.C."/>
            <person name="Diaz-Valderrama J.R."/>
            <person name="Kijpornyongpan T."/>
            <person name="Phillips-Mora W."/>
        </authorList>
    </citation>
    <scope>NUCLEOTIDE SEQUENCE [LARGE SCALE GENOMIC DNA]</scope>
    <source>
        <strain evidence="2 3">MCA 2952</strain>
    </source>
</reference>
<evidence type="ECO:0000313" key="3">
    <source>
        <dbReference type="Proteomes" id="UP000054988"/>
    </source>
</evidence>
<dbReference type="PANTHER" id="PTHR41774:SF1">
    <property type="entry name" value="NGG1P INTERACTING FACTOR NIF3"/>
    <property type="match status" value="1"/>
</dbReference>
<gene>
    <name evidence="2" type="ORF">WG66_1989</name>
</gene>
<dbReference type="Gene3D" id="3.30.70.120">
    <property type="match status" value="1"/>
</dbReference>
<dbReference type="EMBL" id="LATX01000703">
    <property type="protein sequence ID" value="KTB45431.1"/>
    <property type="molecule type" value="Genomic_DNA"/>
</dbReference>
<dbReference type="PANTHER" id="PTHR41774">
    <property type="match status" value="1"/>
</dbReference>
<dbReference type="AlphaFoldDB" id="A0A0W0GA46"/>
<name>A0A0W0GA46_MONRR</name>
<evidence type="ECO:0000256" key="1">
    <source>
        <dbReference type="ARBA" id="ARBA00020998"/>
    </source>
</evidence>
<evidence type="ECO:0000313" key="2">
    <source>
        <dbReference type="EMBL" id="KTB45431.1"/>
    </source>
</evidence>
<accession>A0A0W0GA46</accession>
<sequence>MSVQRFKMVFFTPSVNTRSILDHLFAKYPQELGKIGNYEQCAFITRGTGRSRFRDVDMLVLRSHASTGQFKPTSDADPTIGTVAGSLEFVEEDRVELVINDKGKKDEVRKAIEELRKVHPYEEVAVDIYKVEDI</sequence>
<dbReference type="InterPro" id="IPR036069">
    <property type="entry name" value="DUF34/NIF3_sf"/>
</dbReference>